<feature type="region of interest" description="Disordered" evidence="1">
    <location>
        <begin position="12"/>
        <end position="46"/>
    </location>
</feature>
<evidence type="ECO:0000313" key="2">
    <source>
        <dbReference type="EMBL" id="TNN23661.1"/>
    </source>
</evidence>
<evidence type="ECO:0000313" key="3">
    <source>
        <dbReference type="Proteomes" id="UP000314294"/>
    </source>
</evidence>
<reference evidence="2 3" key="1">
    <citation type="submission" date="2019-03" db="EMBL/GenBank/DDBJ databases">
        <title>First draft genome of Liparis tanakae, snailfish: a comprehensive survey of snailfish specific genes.</title>
        <authorList>
            <person name="Kim W."/>
            <person name="Song I."/>
            <person name="Jeong J.-H."/>
            <person name="Kim D."/>
            <person name="Kim S."/>
            <person name="Ryu S."/>
            <person name="Song J.Y."/>
            <person name="Lee S.K."/>
        </authorList>
    </citation>
    <scope>NUCLEOTIDE SEQUENCE [LARGE SCALE GENOMIC DNA]</scope>
    <source>
        <tissue evidence="2">Muscle</tissue>
    </source>
</reference>
<organism evidence="2 3">
    <name type="scientific">Liparis tanakae</name>
    <name type="common">Tanaka's snailfish</name>
    <dbReference type="NCBI Taxonomy" id="230148"/>
    <lineage>
        <taxon>Eukaryota</taxon>
        <taxon>Metazoa</taxon>
        <taxon>Chordata</taxon>
        <taxon>Craniata</taxon>
        <taxon>Vertebrata</taxon>
        <taxon>Euteleostomi</taxon>
        <taxon>Actinopterygii</taxon>
        <taxon>Neopterygii</taxon>
        <taxon>Teleostei</taxon>
        <taxon>Neoteleostei</taxon>
        <taxon>Acanthomorphata</taxon>
        <taxon>Eupercaria</taxon>
        <taxon>Perciformes</taxon>
        <taxon>Cottioidei</taxon>
        <taxon>Cottales</taxon>
        <taxon>Liparidae</taxon>
        <taxon>Liparis</taxon>
    </lineage>
</organism>
<evidence type="ECO:0000256" key="1">
    <source>
        <dbReference type="SAM" id="MobiDB-lite"/>
    </source>
</evidence>
<feature type="compositionally biased region" description="Basic and acidic residues" evidence="1">
    <location>
        <begin position="37"/>
        <end position="46"/>
    </location>
</feature>
<comment type="caution">
    <text evidence="2">The sequence shown here is derived from an EMBL/GenBank/DDBJ whole genome shotgun (WGS) entry which is preliminary data.</text>
</comment>
<accession>A0A4Z2E4J9</accession>
<proteinExistence type="predicted"/>
<dbReference type="AlphaFoldDB" id="A0A4Z2E4J9"/>
<dbReference type="EMBL" id="SRLO01017733">
    <property type="protein sequence ID" value="TNN23661.1"/>
    <property type="molecule type" value="Genomic_DNA"/>
</dbReference>
<dbReference type="Proteomes" id="UP000314294">
    <property type="component" value="Unassembled WGS sequence"/>
</dbReference>
<name>A0A4Z2E4J9_9TELE</name>
<gene>
    <name evidence="2" type="ORF">EYF80_066216</name>
</gene>
<sequence length="46" mass="5035">MNHTEAHILQLASRRTARPSGARPSSPLIPAGLIKHRPVEEIKEAP</sequence>
<protein>
    <submittedName>
        <fullName evidence="2">Uncharacterized protein</fullName>
    </submittedName>
</protein>
<keyword evidence="3" id="KW-1185">Reference proteome</keyword>